<dbReference type="Gene3D" id="3.40.50.12240">
    <property type="match status" value="1"/>
</dbReference>
<evidence type="ECO:0000256" key="3">
    <source>
        <dbReference type="ARBA" id="ARBA00012473"/>
    </source>
</evidence>
<dbReference type="RefSeq" id="WP_230509520.1">
    <property type="nucleotide sequence ID" value="NZ_JAJITD010000005.1"/>
</dbReference>
<evidence type="ECO:0000256" key="13">
    <source>
        <dbReference type="ARBA" id="ARBA00023065"/>
    </source>
</evidence>
<keyword evidence="6" id="KW-0963">Cytoplasm</keyword>
<dbReference type="InterPro" id="IPR000194">
    <property type="entry name" value="ATPase_F1/V1/A1_a/bsu_nucl-bd"/>
</dbReference>
<evidence type="ECO:0000256" key="8">
    <source>
        <dbReference type="ARBA" id="ARBA00022781"/>
    </source>
</evidence>
<evidence type="ECO:0000313" key="19">
    <source>
        <dbReference type="EMBL" id="MCC8393184.1"/>
    </source>
</evidence>
<dbReference type="InterPro" id="IPR020003">
    <property type="entry name" value="ATPase_a/bsu_AS"/>
</dbReference>
<evidence type="ECO:0000256" key="1">
    <source>
        <dbReference type="ARBA" id="ARBA00004496"/>
    </source>
</evidence>
<keyword evidence="19" id="KW-0969">Cilium</keyword>
<dbReference type="NCBIfam" id="TIGR03496">
    <property type="entry name" value="FliI_clade1"/>
    <property type="match status" value="1"/>
</dbReference>
<keyword evidence="20" id="KW-1185">Reference proteome</keyword>
<keyword evidence="19" id="KW-0282">Flagellum</keyword>
<dbReference type="Proteomes" id="UP001431019">
    <property type="component" value="Unassembled WGS sequence"/>
</dbReference>
<evidence type="ECO:0000256" key="5">
    <source>
        <dbReference type="ARBA" id="ARBA00022448"/>
    </source>
</evidence>
<keyword evidence="19" id="KW-0966">Cell projection</keyword>
<feature type="domain" description="AAA+ ATPase" evidence="18">
    <location>
        <begin position="327"/>
        <end position="510"/>
    </location>
</feature>
<dbReference type="InterPro" id="IPR040627">
    <property type="entry name" value="T3SS_ATPase_C"/>
</dbReference>
<dbReference type="InterPro" id="IPR005714">
    <property type="entry name" value="ATPase_T3SS_FliI/YscN"/>
</dbReference>
<keyword evidence="5" id="KW-0813">Transport</keyword>
<protein>
    <recommendedName>
        <fullName evidence="4">Flagellum-specific ATP synthase</fullName>
        <ecNumber evidence="3">7.1.2.2</ecNumber>
    </recommendedName>
</protein>
<dbReference type="InterPro" id="IPR050053">
    <property type="entry name" value="ATPase_alpha/beta_chains"/>
</dbReference>
<sequence length="607" mass="63969">MVKPTLEEIRASDLTPLERELALASFGAEALAQAADDGSLAELEDAIAAASEEAGSEHSHSRTRGRMAAGRGGAAAELTDAADAGGSGDRRDGDRAGDDGKAANAGKADRAAHADNAAHASKARHANPANDAAARTVTHAPTVAPYDPALDANPHIEAWRGQLDALRARNAIARPLRACGRLTRAAGLVLEAVGLRLSVGAEVMIELPPGSSLPMAEAEVVGFSGDKLFLMPTTEVIGLLPGARVYPLESAPIDDPLAGAKRLPVGWELLGRVLDASGRPLDGLGPLGTRTDAPLSAPVINPLNREPIHKVLDVGVRAINALLTVGRGQRMGLFAGSGVGKSVLLGTMARYTSAEVIVIGLIGERGREVKEFIEQILGEEGLARSVVIAAPADVSPLLRMQAAAYSTSLAEYFRDQGKHVLLLMDSLTRYAMAQREIALAVGEPPATKGYPPSVFAKLPALVERTGNGPAGGGSITAFYTVLTEGDDQQDPIADSARAILDGHIVLSRSLAEAGHYPAIDIEASISRAMTALIDDNHLNKTRMFKQMLSRYQRNRDLINVGAYSSGRDAVLDRAIALYPRMEQFLQQGFRECANFEPSIEMLNALFA</sequence>
<accession>A0ABS8JTI5</accession>
<dbReference type="CDD" id="cd01136">
    <property type="entry name" value="ATPase_flagellum-secretory_path_III"/>
    <property type="match status" value="1"/>
</dbReference>
<evidence type="ECO:0000256" key="14">
    <source>
        <dbReference type="ARBA" id="ARBA00023225"/>
    </source>
</evidence>
<evidence type="ECO:0000256" key="10">
    <source>
        <dbReference type="ARBA" id="ARBA00022840"/>
    </source>
</evidence>
<feature type="compositionally biased region" description="Low complexity" evidence="17">
    <location>
        <begin position="114"/>
        <end position="135"/>
    </location>
</feature>
<dbReference type="Pfam" id="PF18269">
    <property type="entry name" value="T3SS_ATPase_C"/>
    <property type="match status" value="1"/>
</dbReference>
<evidence type="ECO:0000256" key="15">
    <source>
        <dbReference type="ARBA" id="ARBA00023310"/>
    </source>
</evidence>
<feature type="compositionally biased region" description="Low complexity" evidence="17">
    <location>
        <begin position="66"/>
        <end position="84"/>
    </location>
</feature>
<keyword evidence="12" id="KW-1278">Translocase</keyword>
<organism evidence="19 20">
    <name type="scientific">Paraburkholderia sejongensis</name>
    <dbReference type="NCBI Taxonomy" id="2886946"/>
    <lineage>
        <taxon>Bacteria</taxon>
        <taxon>Pseudomonadati</taxon>
        <taxon>Pseudomonadota</taxon>
        <taxon>Betaproteobacteria</taxon>
        <taxon>Burkholderiales</taxon>
        <taxon>Burkholderiaceae</taxon>
        <taxon>Paraburkholderia</taxon>
    </lineage>
</organism>
<proteinExistence type="inferred from homology"/>
<keyword evidence="8" id="KW-0375">Hydrogen ion transport</keyword>
<dbReference type="EMBL" id="JAJITD010000005">
    <property type="protein sequence ID" value="MCC8393184.1"/>
    <property type="molecule type" value="Genomic_DNA"/>
</dbReference>
<feature type="region of interest" description="Disordered" evidence="17">
    <location>
        <begin position="46"/>
        <end position="135"/>
    </location>
</feature>
<keyword evidence="13" id="KW-0406">Ion transport</keyword>
<evidence type="ECO:0000256" key="6">
    <source>
        <dbReference type="ARBA" id="ARBA00022490"/>
    </source>
</evidence>
<dbReference type="Pfam" id="PF00006">
    <property type="entry name" value="ATP-synt_ab"/>
    <property type="match status" value="1"/>
</dbReference>
<comment type="catalytic activity">
    <reaction evidence="16">
        <text>ATP + H2O + cellular proteinSide 1 = ADP + phosphate + cellular proteinSide 2.</text>
        <dbReference type="EC" id="7.4.2.8"/>
    </reaction>
</comment>
<comment type="similarity">
    <text evidence="2">Belongs to the ATPase alpha/beta chains family.</text>
</comment>
<dbReference type="InterPro" id="IPR027417">
    <property type="entry name" value="P-loop_NTPase"/>
</dbReference>
<evidence type="ECO:0000259" key="18">
    <source>
        <dbReference type="SMART" id="SM00382"/>
    </source>
</evidence>
<evidence type="ECO:0000256" key="17">
    <source>
        <dbReference type="SAM" id="MobiDB-lite"/>
    </source>
</evidence>
<feature type="compositionally biased region" description="Basic and acidic residues" evidence="17">
    <location>
        <begin position="88"/>
        <end position="113"/>
    </location>
</feature>
<dbReference type="SUPFAM" id="SSF52540">
    <property type="entry name" value="P-loop containing nucleoside triphosphate hydrolases"/>
    <property type="match status" value="1"/>
</dbReference>
<dbReference type="PROSITE" id="PS00152">
    <property type="entry name" value="ATPASE_ALPHA_BETA"/>
    <property type="match status" value="1"/>
</dbReference>
<dbReference type="InterPro" id="IPR020005">
    <property type="entry name" value="FliI_clade1"/>
</dbReference>
<dbReference type="InterPro" id="IPR003593">
    <property type="entry name" value="AAA+_ATPase"/>
</dbReference>
<dbReference type="CDD" id="cd18117">
    <property type="entry name" value="ATP-synt_flagellum-secretory_path_III_N"/>
    <property type="match status" value="1"/>
</dbReference>
<keyword evidence="15" id="KW-0066">ATP synthesis</keyword>
<evidence type="ECO:0000313" key="20">
    <source>
        <dbReference type="Proteomes" id="UP001431019"/>
    </source>
</evidence>
<evidence type="ECO:0000256" key="2">
    <source>
        <dbReference type="ARBA" id="ARBA00008936"/>
    </source>
</evidence>
<dbReference type="PANTHER" id="PTHR15184">
    <property type="entry name" value="ATP SYNTHASE"/>
    <property type="match status" value="1"/>
</dbReference>
<name>A0ABS8JTI5_9BURK</name>
<evidence type="ECO:0000256" key="11">
    <source>
        <dbReference type="ARBA" id="ARBA00022927"/>
    </source>
</evidence>
<keyword evidence="7" id="KW-0547">Nucleotide-binding</keyword>
<comment type="subcellular location">
    <subcellularLocation>
        <location evidence="1">Cytoplasm</location>
    </subcellularLocation>
</comment>
<reference evidence="19 20" key="1">
    <citation type="submission" date="2021-11" db="EMBL/GenBank/DDBJ databases">
        <authorList>
            <person name="Oh E.-T."/>
            <person name="Kim S.-B."/>
        </authorList>
    </citation>
    <scope>NUCLEOTIDE SEQUENCE [LARGE SCALE GENOMIC DNA]</scope>
    <source>
        <strain evidence="19 20">MMS20-SJTR3</strain>
    </source>
</reference>
<evidence type="ECO:0000256" key="9">
    <source>
        <dbReference type="ARBA" id="ARBA00022795"/>
    </source>
</evidence>
<keyword evidence="9" id="KW-1005">Bacterial flagellum biogenesis</keyword>
<keyword evidence="11" id="KW-0653">Protein transport</keyword>
<evidence type="ECO:0000256" key="12">
    <source>
        <dbReference type="ARBA" id="ARBA00022967"/>
    </source>
</evidence>
<keyword evidence="14" id="KW-1006">Bacterial flagellum protein export</keyword>
<dbReference type="EC" id="7.1.2.2" evidence="3"/>
<evidence type="ECO:0000256" key="7">
    <source>
        <dbReference type="ARBA" id="ARBA00022741"/>
    </source>
</evidence>
<evidence type="ECO:0000256" key="16">
    <source>
        <dbReference type="ARBA" id="ARBA00034006"/>
    </source>
</evidence>
<keyword evidence="10" id="KW-0067">ATP-binding</keyword>
<dbReference type="SMART" id="SM00382">
    <property type="entry name" value="AAA"/>
    <property type="match status" value="1"/>
</dbReference>
<evidence type="ECO:0000256" key="4">
    <source>
        <dbReference type="ARBA" id="ARBA00020580"/>
    </source>
</evidence>
<gene>
    <name evidence="19" type="primary">fliI</name>
    <name evidence="19" type="ORF">LJ656_11335</name>
</gene>
<comment type="caution">
    <text evidence="19">The sequence shown here is derived from an EMBL/GenBank/DDBJ whole genome shotgun (WGS) entry which is preliminary data.</text>
</comment>
<dbReference type="NCBIfam" id="TIGR01026">
    <property type="entry name" value="fliI_yscN"/>
    <property type="match status" value="1"/>
</dbReference>
<dbReference type="PANTHER" id="PTHR15184:SF81">
    <property type="entry name" value="FLAGELLUM-SPECIFIC ATP SYNTHASE"/>
    <property type="match status" value="1"/>
</dbReference>